<accession>A0A7W7AI40</accession>
<comment type="caution">
    <text evidence="11">The sequence shown here is derived from an EMBL/GenBank/DDBJ whole genome shotgun (WGS) entry which is preliminary data.</text>
</comment>
<dbReference type="SMART" id="SM00382">
    <property type="entry name" value="AAA"/>
    <property type="match status" value="1"/>
</dbReference>
<sequence length="439" mass="47995">MSELQILLVDDDDALRTALVQTFELAGLEVEAHPDPHSALARLSADFPGILVTDVRMPGMTGTELFQRTAAIDSEIPVLLMTGHGDVAMAVAMLKEGAFDFIAKPFAPERLVASAHRALELRRLVLENRRLRRLAEDADHASPLIGQSPAIDRLRATIRQVAPAEVDVLVEGETGTGKELVARLLHRASARRARPFVAIDCAALPDAVAEEELFGLGAVAGRRGAEGRIVAADRGTLFLDEIDSMSPALQGRLLRVVEEREVRGGGEGPRVVDLRIVAAAKTDLTEAVAAGRFRADLLYRLDAVRLRVPPLRERRGDVPLLFAAFLREAADRFGRPVPTIDAAVSARLDTHDWPGNVRELRNYAQRVALGLADQGVTAPELEPLPLRVERFEGDVIRGVLEEVQGDVRSALERLGIPRKTFYDKVARHGLSLDAFRRVE</sequence>
<keyword evidence="7" id="KW-0804">Transcription</keyword>
<dbReference type="Gene3D" id="3.40.50.2300">
    <property type="match status" value="1"/>
</dbReference>
<evidence type="ECO:0000259" key="9">
    <source>
        <dbReference type="PROSITE" id="PS50045"/>
    </source>
</evidence>
<evidence type="ECO:0000256" key="1">
    <source>
        <dbReference type="ARBA" id="ARBA00022553"/>
    </source>
</evidence>
<dbReference type="InterPro" id="IPR058031">
    <property type="entry name" value="AAA_lid_NorR"/>
</dbReference>
<reference evidence="11 12" key="1">
    <citation type="submission" date="2020-08" db="EMBL/GenBank/DDBJ databases">
        <title>Genomic Encyclopedia of Type Strains, Phase IV (KMG-IV): sequencing the most valuable type-strain genomes for metagenomic binning, comparative biology and taxonomic classification.</title>
        <authorList>
            <person name="Goeker M."/>
        </authorList>
    </citation>
    <scope>NUCLEOTIDE SEQUENCE [LARGE SCALE GENOMIC DNA]</scope>
    <source>
        <strain evidence="11 12">DSM 15867</strain>
    </source>
</reference>
<dbReference type="PROSITE" id="PS50110">
    <property type="entry name" value="RESPONSE_REGULATORY"/>
    <property type="match status" value="1"/>
</dbReference>
<dbReference type="SUPFAM" id="SSF46689">
    <property type="entry name" value="Homeodomain-like"/>
    <property type="match status" value="1"/>
</dbReference>
<dbReference type="Pfam" id="PF00072">
    <property type="entry name" value="Response_reg"/>
    <property type="match status" value="1"/>
</dbReference>
<keyword evidence="3" id="KW-0067">ATP-binding</keyword>
<evidence type="ECO:0000256" key="2">
    <source>
        <dbReference type="ARBA" id="ARBA00022741"/>
    </source>
</evidence>
<dbReference type="PROSITE" id="PS00688">
    <property type="entry name" value="SIGMA54_INTERACT_3"/>
    <property type="match status" value="1"/>
</dbReference>
<dbReference type="Gene3D" id="1.10.10.60">
    <property type="entry name" value="Homeodomain-like"/>
    <property type="match status" value="1"/>
</dbReference>
<dbReference type="Proteomes" id="UP000574769">
    <property type="component" value="Unassembled WGS sequence"/>
</dbReference>
<dbReference type="PROSITE" id="PS50045">
    <property type="entry name" value="SIGMA54_INTERACT_4"/>
    <property type="match status" value="1"/>
</dbReference>
<evidence type="ECO:0000256" key="7">
    <source>
        <dbReference type="ARBA" id="ARBA00023163"/>
    </source>
</evidence>
<dbReference type="CDD" id="cd00009">
    <property type="entry name" value="AAA"/>
    <property type="match status" value="1"/>
</dbReference>
<evidence type="ECO:0000256" key="8">
    <source>
        <dbReference type="PROSITE-ProRule" id="PRU00169"/>
    </source>
</evidence>
<dbReference type="Pfam" id="PF25601">
    <property type="entry name" value="AAA_lid_14"/>
    <property type="match status" value="1"/>
</dbReference>
<proteinExistence type="predicted"/>
<dbReference type="Pfam" id="PF00158">
    <property type="entry name" value="Sigma54_activat"/>
    <property type="match status" value="1"/>
</dbReference>
<dbReference type="InterPro" id="IPR003593">
    <property type="entry name" value="AAA+_ATPase"/>
</dbReference>
<keyword evidence="12" id="KW-1185">Reference proteome</keyword>
<dbReference type="CDD" id="cd17549">
    <property type="entry name" value="REC_DctD-like"/>
    <property type="match status" value="1"/>
</dbReference>
<dbReference type="GO" id="GO:0005524">
    <property type="term" value="F:ATP binding"/>
    <property type="evidence" value="ECO:0007669"/>
    <property type="project" value="UniProtKB-KW"/>
</dbReference>
<evidence type="ECO:0000256" key="3">
    <source>
        <dbReference type="ARBA" id="ARBA00022840"/>
    </source>
</evidence>
<dbReference type="GO" id="GO:0000160">
    <property type="term" value="P:phosphorelay signal transduction system"/>
    <property type="evidence" value="ECO:0007669"/>
    <property type="project" value="UniProtKB-KW"/>
</dbReference>
<evidence type="ECO:0000256" key="5">
    <source>
        <dbReference type="ARBA" id="ARBA00023015"/>
    </source>
</evidence>
<evidence type="ECO:0000256" key="6">
    <source>
        <dbReference type="ARBA" id="ARBA00023159"/>
    </source>
</evidence>
<organism evidence="11 12">
    <name type="scientific">Sphingomonas abaci</name>
    <dbReference type="NCBI Taxonomy" id="237611"/>
    <lineage>
        <taxon>Bacteria</taxon>
        <taxon>Pseudomonadati</taxon>
        <taxon>Pseudomonadota</taxon>
        <taxon>Alphaproteobacteria</taxon>
        <taxon>Sphingomonadales</taxon>
        <taxon>Sphingomonadaceae</taxon>
        <taxon>Sphingomonas</taxon>
    </lineage>
</organism>
<dbReference type="InterPro" id="IPR002078">
    <property type="entry name" value="Sigma_54_int"/>
</dbReference>
<evidence type="ECO:0000313" key="12">
    <source>
        <dbReference type="Proteomes" id="UP000574769"/>
    </source>
</evidence>
<dbReference type="SUPFAM" id="SSF52172">
    <property type="entry name" value="CheY-like"/>
    <property type="match status" value="1"/>
</dbReference>
<dbReference type="Gene3D" id="1.10.8.60">
    <property type="match status" value="1"/>
</dbReference>
<dbReference type="AlphaFoldDB" id="A0A7W7AI40"/>
<dbReference type="RefSeq" id="WP_184113315.1">
    <property type="nucleotide sequence ID" value="NZ_JACHNY010000003.1"/>
</dbReference>
<evidence type="ECO:0000259" key="10">
    <source>
        <dbReference type="PROSITE" id="PS50110"/>
    </source>
</evidence>
<keyword evidence="5" id="KW-0805">Transcription regulation</keyword>
<protein>
    <submittedName>
        <fullName evidence="11">Two-component system C4-dicarboxylate transport response regulator DctD</fullName>
    </submittedName>
</protein>
<dbReference type="InterPro" id="IPR025662">
    <property type="entry name" value="Sigma_54_int_dom_ATP-bd_1"/>
</dbReference>
<keyword evidence="6" id="KW-0010">Activator</keyword>
<dbReference type="EMBL" id="JACHNY010000003">
    <property type="protein sequence ID" value="MBB4617453.1"/>
    <property type="molecule type" value="Genomic_DNA"/>
</dbReference>
<dbReference type="PROSITE" id="PS00675">
    <property type="entry name" value="SIGMA54_INTERACT_1"/>
    <property type="match status" value="1"/>
</dbReference>
<keyword evidence="2" id="KW-0547">Nucleotide-binding</keyword>
<feature type="modified residue" description="4-aspartylphosphate" evidence="8">
    <location>
        <position position="54"/>
    </location>
</feature>
<keyword evidence="4" id="KW-0902">Two-component regulatory system</keyword>
<dbReference type="InterPro" id="IPR027417">
    <property type="entry name" value="P-loop_NTPase"/>
</dbReference>
<dbReference type="PANTHER" id="PTHR32071:SF57">
    <property type="entry name" value="C4-DICARBOXYLATE TRANSPORT TRANSCRIPTIONAL REGULATORY PROTEIN DCTD"/>
    <property type="match status" value="1"/>
</dbReference>
<dbReference type="InterPro" id="IPR009057">
    <property type="entry name" value="Homeodomain-like_sf"/>
</dbReference>
<name>A0A7W7AI40_9SPHN</name>
<evidence type="ECO:0000256" key="4">
    <source>
        <dbReference type="ARBA" id="ARBA00023012"/>
    </source>
</evidence>
<dbReference type="Gene3D" id="3.40.50.300">
    <property type="entry name" value="P-loop containing nucleotide triphosphate hydrolases"/>
    <property type="match status" value="1"/>
</dbReference>
<keyword evidence="1 8" id="KW-0597">Phosphoprotein</keyword>
<dbReference type="SUPFAM" id="SSF52540">
    <property type="entry name" value="P-loop containing nucleoside triphosphate hydrolases"/>
    <property type="match status" value="1"/>
</dbReference>
<dbReference type="InterPro" id="IPR001789">
    <property type="entry name" value="Sig_transdc_resp-reg_receiver"/>
</dbReference>
<dbReference type="GO" id="GO:0006355">
    <property type="term" value="P:regulation of DNA-templated transcription"/>
    <property type="evidence" value="ECO:0007669"/>
    <property type="project" value="InterPro"/>
</dbReference>
<dbReference type="SMART" id="SM00448">
    <property type="entry name" value="REC"/>
    <property type="match status" value="1"/>
</dbReference>
<feature type="domain" description="Response regulatory" evidence="10">
    <location>
        <begin position="5"/>
        <end position="119"/>
    </location>
</feature>
<dbReference type="InterPro" id="IPR025944">
    <property type="entry name" value="Sigma_54_int_dom_CS"/>
</dbReference>
<dbReference type="FunFam" id="3.40.50.2300:FF:000018">
    <property type="entry name" value="DNA-binding transcriptional regulator NtrC"/>
    <property type="match status" value="1"/>
</dbReference>
<dbReference type="PANTHER" id="PTHR32071">
    <property type="entry name" value="TRANSCRIPTIONAL REGULATORY PROTEIN"/>
    <property type="match status" value="1"/>
</dbReference>
<gene>
    <name evidence="11" type="ORF">GGQ96_001581</name>
</gene>
<dbReference type="FunFam" id="3.40.50.300:FF:000006">
    <property type="entry name" value="DNA-binding transcriptional regulator NtrC"/>
    <property type="match status" value="1"/>
</dbReference>
<evidence type="ECO:0000313" key="11">
    <source>
        <dbReference type="EMBL" id="MBB4617453.1"/>
    </source>
</evidence>
<feature type="domain" description="Sigma-54 factor interaction" evidence="9">
    <location>
        <begin position="144"/>
        <end position="369"/>
    </location>
</feature>
<dbReference type="InterPro" id="IPR011006">
    <property type="entry name" value="CheY-like_superfamily"/>
</dbReference>